<name>A0ABV2UMP3_9ACTN</name>
<accession>A0ABV2UMP3</accession>
<keyword evidence="3" id="KW-0804">Transcription</keyword>
<proteinExistence type="predicted"/>
<dbReference type="PANTHER" id="PTHR30055:SF234">
    <property type="entry name" value="HTH-TYPE TRANSCRIPTIONAL REGULATOR BETI"/>
    <property type="match status" value="1"/>
</dbReference>
<dbReference type="SUPFAM" id="SSF46689">
    <property type="entry name" value="Homeodomain-like"/>
    <property type="match status" value="1"/>
</dbReference>
<reference evidence="6 7" key="1">
    <citation type="submission" date="2024-06" db="EMBL/GenBank/DDBJ databases">
        <title>The Natural Products Discovery Center: Release of the First 8490 Sequenced Strains for Exploring Actinobacteria Biosynthetic Diversity.</title>
        <authorList>
            <person name="Kalkreuter E."/>
            <person name="Kautsar S.A."/>
            <person name="Yang D."/>
            <person name="Bader C.D."/>
            <person name="Teijaro C.N."/>
            <person name="Fluegel L."/>
            <person name="Davis C.M."/>
            <person name="Simpson J.R."/>
            <person name="Lauterbach L."/>
            <person name="Steele A.D."/>
            <person name="Gui C."/>
            <person name="Meng S."/>
            <person name="Li G."/>
            <person name="Viehrig K."/>
            <person name="Ye F."/>
            <person name="Su P."/>
            <person name="Kiefer A.F."/>
            <person name="Nichols A."/>
            <person name="Cepeda A.J."/>
            <person name="Yan W."/>
            <person name="Fan B."/>
            <person name="Jiang Y."/>
            <person name="Adhikari A."/>
            <person name="Zheng C.-J."/>
            <person name="Schuster L."/>
            <person name="Cowan T.M."/>
            <person name="Smanski M.J."/>
            <person name="Chevrette M.G."/>
            <person name="De Carvalho L.P.S."/>
            <person name="Shen B."/>
        </authorList>
    </citation>
    <scope>NUCLEOTIDE SEQUENCE [LARGE SCALE GENOMIC DNA]</scope>
    <source>
        <strain evidence="6 7">NPDC005137</strain>
    </source>
</reference>
<keyword evidence="2 4" id="KW-0238">DNA-binding</keyword>
<comment type="caution">
    <text evidence="6">The sequence shown here is derived from an EMBL/GenBank/DDBJ whole genome shotgun (WGS) entry which is preliminary data.</text>
</comment>
<dbReference type="Gene3D" id="1.10.357.10">
    <property type="entry name" value="Tetracycline Repressor, domain 2"/>
    <property type="match status" value="1"/>
</dbReference>
<evidence type="ECO:0000256" key="3">
    <source>
        <dbReference type="ARBA" id="ARBA00023163"/>
    </source>
</evidence>
<dbReference type="Proteomes" id="UP001550044">
    <property type="component" value="Unassembled WGS sequence"/>
</dbReference>
<dbReference type="EMBL" id="JBEXIP010000057">
    <property type="protein sequence ID" value="MET8438374.1"/>
    <property type="molecule type" value="Genomic_DNA"/>
</dbReference>
<keyword evidence="1" id="KW-0805">Transcription regulation</keyword>
<dbReference type="InterPro" id="IPR009057">
    <property type="entry name" value="Homeodomain-like_sf"/>
</dbReference>
<feature type="domain" description="HTH tetR-type" evidence="5">
    <location>
        <begin position="15"/>
        <end position="75"/>
    </location>
</feature>
<evidence type="ECO:0000259" key="5">
    <source>
        <dbReference type="PROSITE" id="PS50977"/>
    </source>
</evidence>
<keyword evidence="7" id="KW-1185">Reference proteome</keyword>
<evidence type="ECO:0000256" key="2">
    <source>
        <dbReference type="ARBA" id="ARBA00023125"/>
    </source>
</evidence>
<gene>
    <name evidence="6" type="ORF">ABZV61_37770</name>
</gene>
<dbReference type="PANTHER" id="PTHR30055">
    <property type="entry name" value="HTH-TYPE TRANSCRIPTIONAL REGULATOR RUTR"/>
    <property type="match status" value="1"/>
</dbReference>
<dbReference type="RefSeq" id="WP_356712798.1">
    <property type="nucleotide sequence ID" value="NZ_JBEXIP010000057.1"/>
</dbReference>
<evidence type="ECO:0000256" key="4">
    <source>
        <dbReference type="PROSITE-ProRule" id="PRU00335"/>
    </source>
</evidence>
<dbReference type="InterPro" id="IPR001647">
    <property type="entry name" value="HTH_TetR"/>
</dbReference>
<evidence type="ECO:0000313" key="6">
    <source>
        <dbReference type="EMBL" id="MET8438374.1"/>
    </source>
</evidence>
<protein>
    <submittedName>
        <fullName evidence="6">TetR/AcrR family transcriptional regulator</fullName>
    </submittedName>
</protein>
<dbReference type="InterPro" id="IPR050109">
    <property type="entry name" value="HTH-type_TetR-like_transc_reg"/>
</dbReference>
<dbReference type="Pfam" id="PF00440">
    <property type="entry name" value="TetR_N"/>
    <property type="match status" value="1"/>
</dbReference>
<dbReference type="PROSITE" id="PS50977">
    <property type="entry name" value="HTH_TETR_2"/>
    <property type="match status" value="1"/>
</dbReference>
<organism evidence="6 7">
    <name type="scientific">Streptomyces sp. 900116325</name>
    <dbReference type="NCBI Taxonomy" id="3154295"/>
    <lineage>
        <taxon>Bacteria</taxon>
        <taxon>Bacillati</taxon>
        <taxon>Actinomycetota</taxon>
        <taxon>Actinomycetes</taxon>
        <taxon>Kitasatosporales</taxon>
        <taxon>Streptomycetaceae</taxon>
        <taxon>Streptomyces</taxon>
    </lineage>
</organism>
<evidence type="ECO:0000256" key="1">
    <source>
        <dbReference type="ARBA" id="ARBA00023015"/>
    </source>
</evidence>
<feature type="DNA-binding region" description="H-T-H motif" evidence="4">
    <location>
        <begin position="38"/>
        <end position="57"/>
    </location>
</feature>
<sequence>MTPVATEGSGDPRTARTRGKLREALLAACEEQPLDQVSVSDVVRRAGVGRATFYLHYDDLRALAVDACAEVVRQAVDALHAWDDVPPGPGAPPAELVALLEAVRARAEVYRSLLSAGGGGPLGELLHQELRQRSISELRRRRPPGSAEDLIASAVAGLFTGVLADWLHGRTDATPAQLAGGIWRMLLAVHTAAVPR</sequence>
<evidence type="ECO:0000313" key="7">
    <source>
        <dbReference type="Proteomes" id="UP001550044"/>
    </source>
</evidence>